<dbReference type="EMBL" id="CACRXK020022955">
    <property type="protein sequence ID" value="CAB4037328.1"/>
    <property type="molecule type" value="Genomic_DNA"/>
</dbReference>
<proteinExistence type="predicted"/>
<name>A0A6S7K1M5_PARCT</name>
<evidence type="ECO:0000313" key="1">
    <source>
        <dbReference type="EMBL" id="CAB4037328.1"/>
    </source>
</evidence>
<dbReference type="Proteomes" id="UP001152795">
    <property type="component" value="Unassembled WGS sequence"/>
</dbReference>
<feature type="non-terminal residue" evidence="1">
    <location>
        <position position="97"/>
    </location>
</feature>
<accession>A0A6S7K1M5</accession>
<gene>
    <name evidence="1" type="ORF">PACLA_8A077040</name>
</gene>
<sequence length="97" mass="10669">QHNLFVHIGNSDVIMVTNVWIHIIFVMDGIIALMAVTNGIGTVQHNLFVSIGNSDAIMVTNVWIDIIFVMDGIIALMAVMNGIGTVQVQPVHQFNLR</sequence>
<keyword evidence="2" id="KW-1185">Reference proteome</keyword>
<organism evidence="1 2">
    <name type="scientific">Paramuricea clavata</name>
    <name type="common">Red gorgonian</name>
    <name type="synonym">Violescent sea-whip</name>
    <dbReference type="NCBI Taxonomy" id="317549"/>
    <lineage>
        <taxon>Eukaryota</taxon>
        <taxon>Metazoa</taxon>
        <taxon>Cnidaria</taxon>
        <taxon>Anthozoa</taxon>
        <taxon>Octocorallia</taxon>
        <taxon>Malacalcyonacea</taxon>
        <taxon>Plexauridae</taxon>
        <taxon>Paramuricea</taxon>
    </lineage>
</organism>
<reference evidence="1" key="1">
    <citation type="submission" date="2020-04" db="EMBL/GenBank/DDBJ databases">
        <authorList>
            <person name="Alioto T."/>
            <person name="Alioto T."/>
            <person name="Gomez Garrido J."/>
        </authorList>
    </citation>
    <scope>NUCLEOTIDE SEQUENCE</scope>
    <source>
        <strain evidence="1">A484AB</strain>
    </source>
</reference>
<comment type="caution">
    <text evidence="1">The sequence shown here is derived from an EMBL/GenBank/DDBJ whole genome shotgun (WGS) entry which is preliminary data.</text>
</comment>
<dbReference type="AlphaFoldDB" id="A0A6S7K1M5"/>
<protein>
    <submittedName>
        <fullName evidence="1">Uncharacterized protein</fullName>
    </submittedName>
</protein>
<evidence type="ECO:0000313" key="2">
    <source>
        <dbReference type="Proteomes" id="UP001152795"/>
    </source>
</evidence>